<dbReference type="EMBL" id="JAXCGZ010010481">
    <property type="protein sequence ID" value="KAK7075527.1"/>
    <property type="molecule type" value="Genomic_DNA"/>
</dbReference>
<evidence type="ECO:0000313" key="2">
    <source>
        <dbReference type="Proteomes" id="UP001381693"/>
    </source>
</evidence>
<reference evidence="1 2" key="1">
    <citation type="submission" date="2023-11" db="EMBL/GenBank/DDBJ databases">
        <title>Halocaridina rubra genome assembly.</title>
        <authorList>
            <person name="Smith C."/>
        </authorList>
    </citation>
    <scope>NUCLEOTIDE SEQUENCE [LARGE SCALE GENOMIC DNA]</scope>
    <source>
        <strain evidence="1">EP-1</strain>
        <tissue evidence="1">Whole</tissue>
    </source>
</reference>
<dbReference type="AlphaFoldDB" id="A0AAN8X2V4"/>
<organism evidence="1 2">
    <name type="scientific">Halocaridina rubra</name>
    <name type="common">Hawaiian red shrimp</name>
    <dbReference type="NCBI Taxonomy" id="373956"/>
    <lineage>
        <taxon>Eukaryota</taxon>
        <taxon>Metazoa</taxon>
        <taxon>Ecdysozoa</taxon>
        <taxon>Arthropoda</taxon>
        <taxon>Crustacea</taxon>
        <taxon>Multicrustacea</taxon>
        <taxon>Malacostraca</taxon>
        <taxon>Eumalacostraca</taxon>
        <taxon>Eucarida</taxon>
        <taxon>Decapoda</taxon>
        <taxon>Pleocyemata</taxon>
        <taxon>Caridea</taxon>
        <taxon>Atyoidea</taxon>
        <taxon>Atyidae</taxon>
        <taxon>Halocaridina</taxon>
    </lineage>
</organism>
<evidence type="ECO:0000313" key="1">
    <source>
        <dbReference type="EMBL" id="KAK7075527.1"/>
    </source>
</evidence>
<keyword evidence="2" id="KW-1185">Reference proteome</keyword>
<protein>
    <submittedName>
        <fullName evidence="1">Uncharacterized protein</fullName>
    </submittedName>
</protein>
<dbReference type="Proteomes" id="UP001381693">
    <property type="component" value="Unassembled WGS sequence"/>
</dbReference>
<feature type="non-terminal residue" evidence="1">
    <location>
        <position position="97"/>
    </location>
</feature>
<sequence length="97" mass="10751">MDPESEEIQRFIVTVIGKADPLWVIHQSTLEDPATGLETAVLGIRFPLWPRLLRRGAVSVKCTAEIPQVYWNSSEAFIVGDVPYHASIMEGRSSGGR</sequence>
<name>A0AAN8X2V4_HALRR</name>
<comment type="caution">
    <text evidence="1">The sequence shown here is derived from an EMBL/GenBank/DDBJ whole genome shotgun (WGS) entry which is preliminary data.</text>
</comment>
<accession>A0AAN8X2V4</accession>
<proteinExistence type="predicted"/>
<gene>
    <name evidence="1" type="ORF">SK128_022022</name>
</gene>